<organism evidence="1">
    <name type="scientific">Arundo donax</name>
    <name type="common">Giant reed</name>
    <name type="synonym">Donax arundinaceus</name>
    <dbReference type="NCBI Taxonomy" id="35708"/>
    <lineage>
        <taxon>Eukaryota</taxon>
        <taxon>Viridiplantae</taxon>
        <taxon>Streptophyta</taxon>
        <taxon>Embryophyta</taxon>
        <taxon>Tracheophyta</taxon>
        <taxon>Spermatophyta</taxon>
        <taxon>Magnoliopsida</taxon>
        <taxon>Liliopsida</taxon>
        <taxon>Poales</taxon>
        <taxon>Poaceae</taxon>
        <taxon>PACMAD clade</taxon>
        <taxon>Arundinoideae</taxon>
        <taxon>Arundineae</taxon>
        <taxon>Arundo</taxon>
    </lineage>
</organism>
<proteinExistence type="predicted"/>
<dbReference type="EMBL" id="GBRH01231883">
    <property type="protein sequence ID" value="JAD66012.1"/>
    <property type="molecule type" value="Transcribed_RNA"/>
</dbReference>
<evidence type="ECO:0000313" key="1">
    <source>
        <dbReference type="EMBL" id="JAD66012.1"/>
    </source>
</evidence>
<name>A0A0A9C3A5_ARUDO</name>
<sequence>MTKTKTDATPTNLLVQPSITICSTLWSNLLDVEK</sequence>
<dbReference type="AlphaFoldDB" id="A0A0A9C3A5"/>
<reference evidence="1" key="1">
    <citation type="submission" date="2014-09" db="EMBL/GenBank/DDBJ databases">
        <authorList>
            <person name="Magalhaes I.L.F."/>
            <person name="Oliveira U."/>
            <person name="Santos F.R."/>
            <person name="Vidigal T.H.D.A."/>
            <person name="Brescovit A.D."/>
            <person name="Santos A.J."/>
        </authorList>
    </citation>
    <scope>NUCLEOTIDE SEQUENCE</scope>
    <source>
        <tissue evidence="1">Shoot tissue taken approximately 20 cm above the soil surface</tissue>
    </source>
</reference>
<reference evidence="1" key="2">
    <citation type="journal article" date="2015" name="Data Brief">
        <title>Shoot transcriptome of the giant reed, Arundo donax.</title>
        <authorList>
            <person name="Barrero R.A."/>
            <person name="Guerrero F.D."/>
            <person name="Moolhuijzen P."/>
            <person name="Goolsby J.A."/>
            <person name="Tidwell J."/>
            <person name="Bellgard S.E."/>
            <person name="Bellgard M.I."/>
        </authorList>
    </citation>
    <scope>NUCLEOTIDE SEQUENCE</scope>
    <source>
        <tissue evidence="1">Shoot tissue taken approximately 20 cm above the soil surface</tissue>
    </source>
</reference>
<protein>
    <submittedName>
        <fullName evidence="1">Uncharacterized protein</fullName>
    </submittedName>
</protein>
<accession>A0A0A9C3A5</accession>